<accession>D2VDF6</accession>
<feature type="coiled-coil region" evidence="1">
    <location>
        <begin position="179"/>
        <end position="234"/>
    </location>
</feature>
<feature type="region of interest" description="Disordered" evidence="2">
    <location>
        <begin position="125"/>
        <end position="164"/>
    </location>
</feature>
<dbReference type="OMA" id="HHHKEIT"/>
<gene>
    <name evidence="3" type="ORF">NAEGRDRAFT_79496</name>
</gene>
<proteinExistence type="predicted"/>
<feature type="compositionally biased region" description="Polar residues" evidence="2">
    <location>
        <begin position="125"/>
        <end position="134"/>
    </location>
</feature>
<evidence type="ECO:0000313" key="4">
    <source>
        <dbReference type="Proteomes" id="UP000006671"/>
    </source>
</evidence>
<feature type="region of interest" description="Disordered" evidence="2">
    <location>
        <begin position="56"/>
        <end position="76"/>
    </location>
</feature>
<name>D2VDF6_NAEGR</name>
<dbReference type="OrthoDB" id="10263036at2759"/>
<dbReference type="EMBL" id="GG738864">
    <property type="protein sequence ID" value="EFC45224.1"/>
    <property type="molecule type" value="Genomic_DNA"/>
</dbReference>
<organism evidence="4">
    <name type="scientific">Naegleria gruberi</name>
    <name type="common">Amoeba</name>
    <dbReference type="NCBI Taxonomy" id="5762"/>
    <lineage>
        <taxon>Eukaryota</taxon>
        <taxon>Discoba</taxon>
        <taxon>Heterolobosea</taxon>
        <taxon>Tetramitia</taxon>
        <taxon>Eutetramitia</taxon>
        <taxon>Vahlkampfiidae</taxon>
        <taxon>Naegleria</taxon>
    </lineage>
</organism>
<dbReference type="InParanoid" id="D2VDF6"/>
<keyword evidence="1" id="KW-0175">Coiled coil</keyword>
<dbReference type="Proteomes" id="UP000006671">
    <property type="component" value="Unassembled WGS sequence"/>
</dbReference>
<sequence>MLPHNHKELTSVVTESIDFLSEQSPFYTESIQYAKHSHKNKSHIPPEERNLIFPRQQQQQQQQQASNSNWFDQEDTDFDDFFGEQPTNEKVMAPSVNQQTYVHEDQVFLDGGSCDFDEMDLFTNTIDSTPQQPQLKKAKYDHHSSTTAESSSSSTTTVAVKQPNNNQDNTLLSILIREQQKQGAEISELKQMVHNLQAQILMHPMYQQQYALYQQHQQQQYQLYLQQNQQQENKQ</sequence>
<evidence type="ECO:0000256" key="2">
    <source>
        <dbReference type="SAM" id="MobiDB-lite"/>
    </source>
</evidence>
<dbReference type="VEuPathDB" id="AmoebaDB:NAEGRDRAFT_79496"/>
<dbReference type="GeneID" id="8850358"/>
<feature type="compositionally biased region" description="Low complexity" evidence="2">
    <location>
        <begin position="145"/>
        <end position="157"/>
    </location>
</feature>
<evidence type="ECO:0000256" key="1">
    <source>
        <dbReference type="SAM" id="Coils"/>
    </source>
</evidence>
<protein>
    <submittedName>
        <fullName evidence="3">Uncharacterized protein</fullName>
    </submittedName>
</protein>
<dbReference type="KEGG" id="ngr:NAEGRDRAFT_79496"/>
<dbReference type="RefSeq" id="XP_002677968.1">
    <property type="nucleotide sequence ID" value="XM_002677922.1"/>
</dbReference>
<evidence type="ECO:0000313" key="3">
    <source>
        <dbReference type="EMBL" id="EFC45224.1"/>
    </source>
</evidence>
<dbReference type="AlphaFoldDB" id="D2VDF6"/>
<reference evidence="3 4" key="1">
    <citation type="journal article" date="2010" name="Cell">
        <title>The genome of Naegleria gruberi illuminates early eukaryotic versatility.</title>
        <authorList>
            <person name="Fritz-Laylin L.K."/>
            <person name="Prochnik S.E."/>
            <person name="Ginger M.L."/>
            <person name="Dacks J.B."/>
            <person name="Carpenter M.L."/>
            <person name="Field M.C."/>
            <person name="Kuo A."/>
            <person name="Paredez A."/>
            <person name="Chapman J."/>
            <person name="Pham J."/>
            <person name="Shu S."/>
            <person name="Neupane R."/>
            <person name="Cipriano M."/>
            <person name="Mancuso J."/>
            <person name="Tu H."/>
            <person name="Salamov A."/>
            <person name="Lindquist E."/>
            <person name="Shapiro H."/>
            <person name="Lucas S."/>
            <person name="Grigoriev I.V."/>
            <person name="Cande W.Z."/>
            <person name="Fulton C."/>
            <person name="Rokhsar D.S."/>
            <person name="Dawson S.C."/>
        </authorList>
    </citation>
    <scope>NUCLEOTIDE SEQUENCE [LARGE SCALE GENOMIC DNA]</scope>
    <source>
        <strain evidence="3 4">NEG-M</strain>
    </source>
</reference>
<keyword evidence="4" id="KW-1185">Reference proteome</keyword>